<dbReference type="HAMAP" id="MF_00087">
    <property type="entry name" value="Glu_tRNA_reductase"/>
    <property type="match status" value="1"/>
</dbReference>
<evidence type="ECO:0000256" key="6">
    <source>
        <dbReference type="ARBA" id="ARBA00023244"/>
    </source>
</evidence>
<evidence type="ECO:0000256" key="13">
    <source>
        <dbReference type="SAM" id="MobiDB-lite"/>
    </source>
</evidence>
<dbReference type="PIRSF" id="PIRSF000445">
    <property type="entry name" value="4pyrrol_synth_GluRdtase"/>
    <property type="match status" value="1"/>
</dbReference>
<dbReference type="GO" id="GO:0019353">
    <property type="term" value="P:protoporphyrinogen IX biosynthetic process from glutamate"/>
    <property type="evidence" value="ECO:0007669"/>
    <property type="project" value="TreeGrafter"/>
</dbReference>
<dbReference type="SUPFAM" id="SSF69742">
    <property type="entry name" value="Glutamyl tRNA-reductase catalytic, N-terminal domain"/>
    <property type="match status" value="1"/>
</dbReference>
<dbReference type="Gene3D" id="3.30.460.30">
    <property type="entry name" value="Glutamyl-tRNA reductase, N-terminal domain"/>
    <property type="match status" value="1"/>
</dbReference>
<evidence type="ECO:0000256" key="12">
    <source>
        <dbReference type="PIRSR" id="PIRSR000445-4"/>
    </source>
</evidence>
<comment type="miscellaneous">
    <text evidence="8">During catalysis, the active site Cys acts as a nucleophile attacking the alpha-carbonyl group of tRNA-bound glutamate with the formation of a thioester intermediate between enzyme and glutamate, and the concomitant release of tRNA(Glu). The thioester intermediate is finally reduced by direct hydride transfer from NADPH, to form the product GSA.</text>
</comment>
<feature type="active site" description="Nucleophile" evidence="8 9">
    <location>
        <position position="89"/>
    </location>
</feature>
<dbReference type="InterPro" id="IPR000343">
    <property type="entry name" value="4pyrrol_synth_GluRdtase"/>
</dbReference>
<evidence type="ECO:0000256" key="11">
    <source>
        <dbReference type="PIRSR" id="PIRSR000445-3"/>
    </source>
</evidence>
<comment type="similarity">
    <text evidence="2 8">Belongs to the glutamyl-tRNA reductase family.</text>
</comment>
<feature type="binding site" evidence="8 10">
    <location>
        <position position="143"/>
    </location>
    <ligand>
        <name>substrate</name>
    </ligand>
</feature>
<evidence type="ECO:0000259" key="16">
    <source>
        <dbReference type="Pfam" id="PF05201"/>
    </source>
</evidence>
<proteinExistence type="inferred from homology"/>
<dbReference type="PANTHER" id="PTHR43013">
    <property type="entry name" value="GLUTAMYL-TRNA REDUCTASE"/>
    <property type="match status" value="1"/>
</dbReference>
<feature type="binding site" evidence="8 10">
    <location>
        <position position="154"/>
    </location>
    <ligand>
        <name>substrate</name>
    </ligand>
</feature>
<dbReference type="Proteomes" id="UP000070572">
    <property type="component" value="Unassembled WGS sequence"/>
</dbReference>
<feature type="binding site" evidence="8 11">
    <location>
        <begin position="223"/>
        <end position="228"/>
    </location>
    <ligand>
        <name>NADP(+)</name>
        <dbReference type="ChEBI" id="CHEBI:58349"/>
    </ligand>
</feature>
<feature type="domain" description="Glutamyl-tRNA reductase N-terminal" evidence="16">
    <location>
        <begin position="65"/>
        <end position="189"/>
    </location>
</feature>
<accession>A0AB34WWN9</accession>
<evidence type="ECO:0000313" key="18">
    <source>
        <dbReference type="Proteomes" id="UP000070572"/>
    </source>
</evidence>
<name>A0AB34WWN9_9ACTO</name>
<feature type="domain" description="Tetrapyrrole biosynthesis glutamyl-tRNA reductase dimerisation" evidence="14">
    <location>
        <begin position="349"/>
        <end position="444"/>
    </location>
</feature>
<dbReference type="PANTHER" id="PTHR43013:SF1">
    <property type="entry name" value="GLUTAMYL-TRNA REDUCTASE"/>
    <property type="match status" value="1"/>
</dbReference>
<gene>
    <name evidence="8" type="primary">hemA</name>
    <name evidence="17" type="ORF">HMPREF1862_01960</name>
</gene>
<evidence type="ECO:0000256" key="3">
    <source>
        <dbReference type="ARBA" id="ARBA00012970"/>
    </source>
</evidence>
<keyword evidence="6 8" id="KW-0627">Porphyrin biosynthesis</keyword>
<dbReference type="GO" id="GO:0008883">
    <property type="term" value="F:glutamyl-tRNA reductase activity"/>
    <property type="evidence" value="ECO:0007669"/>
    <property type="project" value="UniProtKB-UniRule"/>
</dbReference>
<dbReference type="InterPro" id="IPR036291">
    <property type="entry name" value="NAD(P)-bd_dom_sf"/>
</dbReference>
<feature type="binding site" evidence="8 10">
    <location>
        <begin position="148"/>
        <end position="150"/>
    </location>
    <ligand>
        <name>substrate</name>
    </ligand>
</feature>
<comment type="caution">
    <text evidence="17">The sequence shown here is derived from an EMBL/GenBank/DDBJ whole genome shotgun (WGS) entry which is preliminary data.</text>
</comment>
<comment type="function">
    <text evidence="8">Catalyzes the NADPH-dependent reduction of glutamyl-tRNA(Glu) to glutamate 1-semialdehyde (GSA).</text>
</comment>
<dbReference type="Pfam" id="PF05201">
    <property type="entry name" value="GlutR_N"/>
    <property type="match status" value="1"/>
</dbReference>
<keyword evidence="4 8" id="KW-0521">NADP</keyword>
<sequence>MLADYFSLATLCNGRIEKIGARIREKPADAFQKIKKWSNEAVGLSSYSVHHLRHGLSAVAAAASTTEGLPEDLLQRLPEVLGVLPLSTCNRVEILIETAPAISEEQLTAVDGYIQSRLGTVCEIRRDRQVLEHLFRVACGLDSMVVGEREISGQLRRALRVATQERIASATITRACQGALTTSRRIAQLTGIASQGRSVVACGLEIVTERINPLAGTPTLLIGTGSYAGAAVAALRAKGVQDIAVYSTSGRAERFAYGHDLQPVAKDQLVAALEAATLIVTCRGMGSPVLTKEEVQRALALSSGEKTILDLALQTDIEDGVADLERVRVINLKEISAQVPEVGKAQVKRAEEIVAEGVEEAEALLADRQMDSVVVALRDTFREVLADEVARLPKGETIPREDVEYALRHLAARLAHIPTINAHRAGREGMGRQYVNALQQVWGLDLDAPQAQPDKSQVCPVTGLSVDDLKQETPDEEGQ</sequence>
<evidence type="ECO:0000259" key="15">
    <source>
        <dbReference type="Pfam" id="PF01488"/>
    </source>
</evidence>
<comment type="domain">
    <text evidence="8">Possesses an unusual extended V-shaped dimeric structure with each monomer consisting of three distinct domains arranged along a curved 'spinal' alpha-helix. The N-terminal catalytic domain specifically recognizes the glutamate moiety of the substrate. The second domain is the NADPH-binding domain, and the third C-terminal domain is responsible for dimerization.</text>
</comment>
<comment type="pathway">
    <text evidence="1 8">Porphyrin-containing compound metabolism; protoporphyrin-IX biosynthesis; 5-aminolevulinate from L-glutamyl-tRNA(Glu): step 1/2.</text>
</comment>
<evidence type="ECO:0000256" key="7">
    <source>
        <dbReference type="ARBA" id="ARBA00047464"/>
    </source>
</evidence>
<dbReference type="NCBIfam" id="NF000750">
    <property type="entry name" value="PRK00045.3-4"/>
    <property type="match status" value="1"/>
</dbReference>
<dbReference type="EMBL" id="LSDN01000028">
    <property type="protein sequence ID" value="KXB79337.1"/>
    <property type="molecule type" value="Genomic_DNA"/>
</dbReference>
<evidence type="ECO:0000256" key="4">
    <source>
        <dbReference type="ARBA" id="ARBA00022857"/>
    </source>
</evidence>
<dbReference type="SUPFAM" id="SSF69075">
    <property type="entry name" value="Glutamyl tRNA-reductase dimerization domain"/>
    <property type="match status" value="1"/>
</dbReference>
<dbReference type="Gene3D" id="3.40.50.720">
    <property type="entry name" value="NAD(P)-binding Rossmann-like Domain"/>
    <property type="match status" value="1"/>
</dbReference>
<dbReference type="Pfam" id="PF00745">
    <property type="entry name" value="GlutR_dimer"/>
    <property type="match status" value="1"/>
</dbReference>
<feature type="domain" description="Quinate/shikimate 5-dehydrogenase/glutamyl-tRNA reductase" evidence="15">
    <location>
        <begin position="207"/>
        <end position="335"/>
    </location>
</feature>
<keyword evidence="5 8" id="KW-0560">Oxidoreductase</keyword>
<comment type="subunit">
    <text evidence="8">Homodimer.</text>
</comment>
<comment type="catalytic activity">
    <reaction evidence="7 8">
        <text>(S)-4-amino-5-oxopentanoate + tRNA(Glu) + NADP(+) = L-glutamyl-tRNA(Glu) + NADPH + H(+)</text>
        <dbReference type="Rhea" id="RHEA:12344"/>
        <dbReference type="Rhea" id="RHEA-COMP:9663"/>
        <dbReference type="Rhea" id="RHEA-COMP:9680"/>
        <dbReference type="ChEBI" id="CHEBI:15378"/>
        <dbReference type="ChEBI" id="CHEBI:57501"/>
        <dbReference type="ChEBI" id="CHEBI:57783"/>
        <dbReference type="ChEBI" id="CHEBI:58349"/>
        <dbReference type="ChEBI" id="CHEBI:78442"/>
        <dbReference type="ChEBI" id="CHEBI:78520"/>
        <dbReference type="EC" id="1.2.1.70"/>
    </reaction>
</comment>
<evidence type="ECO:0000256" key="5">
    <source>
        <dbReference type="ARBA" id="ARBA00023002"/>
    </source>
</evidence>
<protein>
    <recommendedName>
        <fullName evidence="3 8">Glutamyl-tRNA reductase</fullName>
        <shortName evidence="8">GluTR</shortName>
        <ecNumber evidence="3 8">1.2.1.70</ecNumber>
    </recommendedName>
</protein>
<dbReference type="InterPro" id="IPR036453">
    <property type="entry name" value="GluRdtase_dimer_dom_sf"/>
</dbReference>
<organism evidence="17 18">
    <name type="scientific">Varibaculum cambriense</name>
    <dbReference type="NCBI Taxonomy" id="184870"/>
    <lineage>
        <taxon>Bacteria</taxon>
        <taxon>Bacillati</taxon>
        <taxon>Actinomycetota</taxon>
        <taxon>Actinomycetes</taxon>
        <taxon>Actinomycetales</taxon>
        <taxon>Actinomycetaceae</taxon>
        <taxon>Varibaculum</taxon>
    </lineage>
</organism>
<dbReference type="RefSeq" id="WP_060920908.1">
    <property type="nucleotide sequence ID" value="NZ_KQ960687.1"/>
</dbReference>
<feature type="region of interest" description="Disordered" evidence="13">
    <location>
        <begin position="451"/>
        <end position="479"/>
    </location>
</feature>
<dbReference type="GO" id="GO:0050661">
    <property type="term" value="F:NADP binding"/>
    <property type="evidence" value="ECO:0007669"/>
    <property type="project" value="InterPro"/>
</dbReference>
<dbReference type="InterPro" id="IPR015896">
    <property type="entry name" value="4pyrrol_synth_GluRdtase_dimer"/>
</dbReference>
<dbReference type="SUPFAM" id="SSF51735">
    <property type="entry name" value="NAD(P)-binding Rossmann-fold domains"/>
    <property type="match status" value="1"/>
</dbReference>
<evidence type="ECO:0000256" key="10">
    <source>
        <dbReference type="PIRSR" id="PIRSR000445-2"/>
    </source>
</evidence>
<reference evidence="17 18" key="1">
    <citation type="submission" date="2016-01" db="EMBL/GenBank/DDBJ databases">
        <authorList>
            <person name="Mitreva M."/>
            <person name="Pepin K.H."/>
            <person name="Mihindukulasuriya K.A."/>
            <person name="Fulton R."/>
            <person name="Fronick C."/>
            <person name="O'Laughlin M."/>
            <person name="Miner T."/>
            <person name="Herter B."/>
            <person name="Rosa B.A."/>
            <person name="Cordes M."/>
            <person name="Tomlinson C."/>
            <person name="Wollam A."/>
            <person name="Palsikar V.B."/>
            <person name="Mardis E.R."/>
            <person name="Wilson R.K."/>
        </authorList>
    </citation>
    <scope>NUCLEOTIDE SEQUENCE [LARGE SCALE GENOMIC DNA]</scope>
    <source>
        <strain evidence="17 18">DNF00696</strain>
    </source>
</reference>
<dbReference type="InterPro" id="IPR006151">
    <property type="entry name" value="Shikm_DH/Glu-tRNA_Rdtase"/>
</dbReference>
<feature type="binding site" evidence="8 10">
    <location>
        <begin position="88"/>
        <end position="91"/>
    </location>
    <ligand>
        <name>substrate</name>
    </ligand>
</feature>
<dbReference type="EC" id="1.2.1.70" evidence="3 8"/>
<evidence type="ECO:0000256" key="8">
    <source>
        <dbReference type="HAMAP-Rule" id="MF_00087"/>
    </source>
</evidence>
<dbReference type="InterPro" id="IPR036343">
    <property type="entry name" value="GluRdtase_N_sf"/>
</dbReference>
<evidence type="ECO:0000256" key="1">
    <source>
        <dbReference type="ARBA" id="ARBA00005059"/>
    </source>
</evidence>
<dbReference type="AlphaFoldDB" id="A0AB34WWN9"/>
<evidence type="ECO:0000259" key="14">
    <source>
        <dbReference type="Pfam" id="PF00745"/>
    </source>
</evidence>
<evidence type="ECO:0000256" key="2">
    <source>
        <dbReference type="ARBA" id="ARBA00005916"/>
    </source>
</evidence>
<feature type="site" description="Important for activity" evidence="8 12">
    <location>
        <position position="133"/>
    </location>
</feature>
<dbReference type="InterPro" id="IPR015895">
    <property type="entry name" value="4pyrrol_synth_GluRdtase_N"/>
</dbReference>
<evidence type="ECO:0000256" key="9">
    <source>
        <dbReference type="PIRSR" id="PIRSR000445-1"/>
    </source>
</evidence>
<dbReference type="Pfam" id="PF01488">
    <property type="entry name" value="Shikimate_DH"/>
    <property type="match status" value="1"/>
</dbReference>
<evidence type="ECO:0000313" key="17">
    <source>
        <dbReference type="EMBL" id="KXB79337.1"/>
    </source>
</evidence>